<dbReference type="GO" id="GO:0005730">
    <property type="term" value="C:nucleolus"/>
    <property type="evidence" value="ECO:0007669"/>
    <property type="project" value="InterPro"/>
</dbReference>
<protein>
    <recommendedName>
        <fullName evidence="4">Checkpoint protein</fullName>
    </recommendedName>
</protein>
<evidence type="ECO:0000256" key="1">
    <source>
        <dbReference type="ARBA" id="ARBA00004123"/>
    </source>
</evidence>
<dbReference type="Proteomes" id="UP001378960">
    <property type="component" value="Unassembled WGS sequence"/>
</dbReference>
<reference evidence="5 6" key="1">
    <citation type="journal article" date="2023" name="Elife">
        <title>Identification of key yeast species and microbe-microbe interactions impacting larval growth of Drosophila in the wild.</title>
        <authorList>
            <person name="Mure A."/>
            <person name="Sugiura Y."/>
            <person name="Maeda R."/>
            <person name="Honda K."/>
            <person name="Sakurai N."/>
            <person name="Takahashi Y."/>
            <person name="Watada M."/>
            <person name="Katoh T."/>
            <person name="Gotoh A."/>
            <person name="Gotoh Y."/>
            <person name="Taniguchi I."/>
            <person name="Nakamura K."/>
            <person name="Hayashi T."/>
            <person name="Katayama T."/>
            <person name="Uemura T."/>
            <person name="Hattori Y."/>
        </authorList>
    </citation>
    <scope>NUCLEOTIDE SEQUENCE [LARGE SCALE GENOMIC DNA]</scope>
    <source>
        <strain evidence="5 6">PK-24</strain>
    </source>
</reference>
<evidence type="ECO:0000256" key="3">
    <source>
        <dbReference type="ARBA" id="ARBA00023242"/>
    </source>
</evidence>
<comment type="caution">
    <text evidence="5">The sequence shown here is derived from an EMBL/GenBank/DDBJ whole genome shotgun (WGS) entry which is preliminary data.</text>
</comment>
<dbReference type="GO" id="GO:0030896">
    <property type="term" value="C:checkpoint clamp complex"/>
    <property type="evidence" value="ECO:0007669"/>
    <property type="project" value="InterPro"/>
</dbReference>
<dbReference type="GO" id="GO:0044778">
    <property type="term" value="P:meiotic DNA integrity checkpoint signaling"/>
    <property type="evidence" value="ECO:0007669"/>
    <property type="project" value="TreeGrafter"/>
</dbReference>
<dbReference type="GO" id="GO:0006289">
    <property type="term" value="P:nucleotide-excision repair"/>
    <property type="evidence" value="ECO:0007669"/>
    <property type="project" value="TreeGrafter"/>
</dbReference>
<dbReference type="GO" id="GO:0033314">
    <property type="term" value="P:mitotic DNA replication checkpoint signaling"/>
    <property type="evidence" value="ECO:0007669"/>
    <property type="project" value="TreeGrafter"/>
</dbReference>
<organism evidence="5 6">
    <name type="scientific">Pichia kluyveri</name>
    <name type="common">Yeast</name>
    <dbReference type="NCBI Taxonomy" id="36015"/>
    <lineage>
        <taxon>Eukaryota</taxon>
        <taxon>Fungi</taxon>
        <taxon>Dikarya</taxon>
        <taxon>Ascomycota</taxon>
        <taxon>Saccharomycotina</taxon>
        <taxon>Pichiomycetes</taxon>
        <taxon>Pichiales</taxon>
        <taxon>Pichiaceae</taxon>
        <taxon>Pichia</taxon>
    </lineage>
</organism>
<name>A0AAV5RB41_PICKL</name>
<dbReference type="PIRSF" id="PIRSF011312">
    <property type="entry name" value="Cell_cycle_HUS1"/>
    <property type="match status" value="1"/>
</dbReference>
<evidence type="ECO:0000313" key="5">
    <source>
        <dbReference type="EMBL" id="GMM48796.1"/>
    </source>
</evidence>
<dbReference type="GO" id="GO:0031573">
    <property type="term" value="P:mitotic intra-S DNA damage checkpoint signaling"/>
    <property type="evidence" value="ECO:0007669"/>
    <property type="project" value="TreeGrafter"/>
</dbReference>
<evidence type="ECO:0000256" key="4">
    <source>
        <dbReference type="PIRNR" id="PIRNR011312"/>
    </source>
</evidence>
<comment type="similarity">
    <text evidence="2 4">Belongs to the HUS1 family.</text>
</comment>
<dbReference type="PANTHER" id="PTHR12900">
    <property type="entry name" value="MITOTIC AND DNA DAMAGE CHECKPOINT PROTEIN HUS1"/>
    <property type="match status" value="1"/>
</dbReference>
<dbReference type="Gene3D" id="3.70.10.10">
    <property type="match status" value="1"/>
</dbReference>
<accession>A0AAV5RB41</accession>
<dbReference type="EMBL" id="BTGB01000009">
    <property type="protein sequence ID" value="GMM48796.1"/>
    <property type="molecule type" value="Genomic_DNA"/>
</dbReference>
<sequence>MKLSLRIDQVTNLRQILGFLLLIRKNCILKFQIDQINIISIDQDNLTSTPIIWCTINKKIFKKYEVIAKDNLIGIELNIEPLFQILKNFEKSMSTTDLSIKLTRSDNTNNNSTTTTNTTNNKRNVYLALQFNNSITMNNEITHSFSIPVDLLRISSLDKIRIPILKNIHLIIDMNRTLIPLFKRIERYKATEFINIVINKLGELKIKMHDDGKNISLKWKNLLDTCKPEDVDTQINNRDETDLDMINDINIKIRIKWWNFVSRLLEICDILPFYIIDNGCAFHCNVEDEQNCSIDYYIPGKII</sequence>
<dbReference type="InterPro" id="IPR007150">
    <property type="entry name" value="HUS1/Mec3"/>
</dbReference>
<keyword evidence="3" id="KW-0539">Nucleus</keyword>
<evidence type="ECO:0000313" key="6">
    <source>
        <dbReference type="Proteomes" id="UP001378960"/>
    </source>
</evidence>
<dbReference type="InterPro" id="IPR016580">
    <property type="entry name" value="HUS1"/>
</dbReference>
<dbReference type="PANTHER" id="PTHR12900:SF0">
    <property type="entry name" value="CHECKPOINT PROTEIN"/>
    <property type="match status" value="1"/>
</dbReference>
<gene>
    <name evidence="5" type="ORF">DAPK24_053940</name>
</gene>
<proteinExistence type="inferred from homology"/>
<evidence type="ECO:0000256" key="2">
    <source>
        <dbReference type="ARBA" id="ARBA00005563"/>
    </source>
</evidence>
<comment type="subcellular location">
    <subcellularLocation>
        <location evidence="1">Nucleus</location>
    </subcellularLocation>
</comment>
<dbReference type="GO" id="GO:0000724">
    <property type="term" value="P:double-strand break repair via homologous recombination"/>
    <property type="evidence" value="ECO:0007669"/>
    <property type="project" value="TreeGrafter"/>
</dbReference>
<dbReference type="AlphaFoldDB" id="A0AAV5RB41"/>
<dbReference type="Pfam" id="PF04005">
    <property type="entry name" value="Hus1"/>
    <property type="match status" value="1"/>
</dbReference>
<keyword evidence="6" id="KW-1185">Reference proteome</keyword>
<dbReference type="GO" id="GO:0035861">
    <property type="term" value="C:site of double-strand break"/>
    <property type="evidence" value="ECO:0007669"/>
    <property type="project" value="TreeGrafter"/>
</dbReference>
<dbReference type="GO" id="GO:0000723">
    <property type="term" value="P:telomere maintenance"/>
    <property type="evidence" value="ECO:0007669"/>
    <property type="project" value="TreeGrafter"/>
</dbReference>